<evidence type="ECO:0000313" key="8">
    <source>
        <dbReference type="Proteomes" id="UP001159042"/>
    </source>
</evidence>
<keyword evidence="4" id="KW-0269">Exonuclease</keyword>
<dbReference type="GO" id="GO:0006281">
    <property type="term" value="P:DNA repair"/>
    <property type="evidence" value="ECO:0007669"/>
    <property type="project" value="UniProtKB-ARBA"/>
</dbReference>
<evidence type="ECO:0000256" key="2">
    <source>
        <dbReference type="ARBA" id="ARBA00022759"/>
    </source>
</evidence>
<accession>A0AAV8V846</accession>
<keyword evidence="1" id="KW-0540">Nuclease</keyword>
<dbReference type="PANTHER" id="PTHR47526">
    <property type="entry name" value="ATP-DEPENDENT DNA HELICASE"/>
    <property type="match status" value="1"/>
</dbReference>
<dbReference type="Proteomes" id="UP001159042">
    <property type="component" value="Unassembled WGS sequence"/>
</dbReference>
<keyword evidence="3" id="KW-0378">Hydrolase</keyword>
<dbReference type="InterPro" id="IPR011335">
    <property type="entry name" value="Restrct_endonuc-II-like"/>
</dbReference>
<dbReference type="GO" id="GO:0004519">
    <property type="term" value="F:endonuclease activity"/>
    <property type="evidence" value="ECO:0007669"/>
    <property type="project" value="UniProtKB-KW"/>
</dbReference>
<dbReference type="Gene3D" id="3.90.320.10">
    <property type="match status" value="1"/>
</dbReference>
<reference evidence="7 8" key="1">
    <citation type="journal article" date="2023" name="Insect Mol. Biol.">
        <title>Genome sequencing provides insights into the evolution of gene families encoding plant cell wall-degrading enzymes in longhorned beetles.</title>
        <authorList>
            <person name="Shin N.R."/>
            <person name="Okamura Y."/>
            <person name="Kirsch R."/>
            <person name="Pauchet Y."/>
        </authorList>
    </citation>
    <scope>NUCLEOTIDE SEQUENCE [LARGE SCALE GENOMIC DNA]</scope>
    <source>
        <strain evidence="7">EAD_L_NR</strain>
    </source>
</reference>
<dbReference type="PROSITE" id="PS50966">
    <property type="entry name" value="ZF_SWIM"/>
    <property type="match status" value="1"/>
</dbReference>
<dbReference type="InterPro" id="IPR034720">
    <property type="entry name" value="Viral_alk_exo"/>
</dbReference>
<dbReference type="GO" id="GO:0004527">
    <property type="term" value="F:exonuclease activity"/>
    <property type="evidence" value="ECO:0007669"/>
    <property type="project" value="UniProtKB-KW"/>
</dbReference>
<name>A0AAV8V846_9CUCU</name>
<dbReference type="InterPro" id="IPR011604">
    <property type="entry name" value="PDDEXK-like_dom_sf"/>
</dbReference>
<evidence type="ECO:0000256" key="5">
    <source>
        <dbReference type="PROSITE-ProRule" id="PRU00325"/>
    </source>
</evidence>
<proteinExistence type="predicted"/>
<dbReference type="SUPFAM" id="SSF52980">
    <property type="entry name" value="Restriction endonuclease-like"/>
    <property type="match status" value="1"/>
</dbReference>
<keyword evidence="5" id="KW-0863">Zinc-finger</keyword>
<evidence type="ECO:0000256" key="4">
    <source>
        <dbReference type="ARBA" id="ARBA00022839"/>
    </source>
</evidence>
<sequence length="255" mass="28981">MLPLIFNVVTKDCCNGDIVPDIPSIYDVRHSQKTRETSLHTWIILLNDRAISSGHCTCMEGLVEACSHVAAVLFYLNAHPTYEELSCTQTFARWPVPSSKNVDMIRVKDMEWNKKHIAELISMLQKIHKMNIAPALAKVYEPVASKMARPSKPQLKGRVHMLYSESQVEKSNRDLLTMPINISAIVEEISEVEKATRDQSQSSIWFMYRAGRITASNFKSALKARITKPPLSLIKGICYPQKRFAQSLVPHLMLW</sequence>
<dbReference type="PANTHER" id="PTHR47526:SF3">
    <property type="entry name" value="PHD-TYPE DOMAIN-CONTAINING PROTEIN"/>
    <property type="match status" value="1"/>
</dbReference>
<gene>
    <name evidence="7" type="ORF">NQ315_003501</name>
</gene>
<keyword evidence="8" id="KW-1185">Reference proteome</keyword>
<evidence type="ECO:0000313" key="7">
    <source>
        <dbReference type="EMBL" id="KAJ8910130.1"/>
    </source>
</evidence>
<dbReference type="EMBL" id="JANEYG010000350">
    <property type="protein sequence ID" value="KAJ8910130.1"/>
    <property type="molecule type" value="Genomic_DNA"/>
</dbReference>
<evidence type="ECO:0000256" key="3">
    <source>
        <dbReference type="ARBA" id="ARBA00022801"/>
    </source>
</evidence>
<keyword evidence="5" id="KW-0862">Zinc</keyword>
<evidence type="ECO:0000259" key="6">
    <source>
        <dbReference type="PROSITE" id="PS50966"/>
    </source>
</evidence>
<comment type="caution">
    <text evidence="7">The sequence shown here is derived from an EMBL/GenBank/DDBJ whole genome shotgun (WGS) entry which is preliminary data.</text>
</comment>
<dbReference type="GO" id="GO:0008270">
    <property type="term" value="F:zinc ion binding"/>
    <property type="evidence" value="ECO:0007669"/>
    <property type="project" value="UniProtKB-KW"/>
</dbReference>
<protein>
    <recommendedName>
        <fullName evidence="6">SWIM-type domain-containing protein</fullName>
    </recommendedName>
</protein>
<keyword evidence="5" id="KW-0479">Metal-binding</keyword>
<feature type="domain" description="SWIM-type" evidence="6">
    <location>
        <begin position="41"/>
        <end position="77"/>
    </location>
</feature>
<dbReference type="InterPro" id="IPR007527">
    <property type="entry name" value="Znf_SWIM"/>
</dbReference>
<dbReference type="AlphaFoldDB" id="A0AAV8V846"/>
<keyword evidence="2" id="KW-0255">Endonuclease</keyword>
<dbReference type="Pfam" id="PF01771">
    <property type="entry name" value="Viral_alk_exo"/>
    <property type="match status" value="1"/>
</dbReference>
<organism evidence="7 8">
    <name type="scientific">Exocentrus adspersus</name>
    <dbReference type="NCBI Taxonomy" id="1586481"/>
    <lineage>
        <taxon>Eukaryota</taxon>
        <taxon>Metazoa</taxon>
        <taxon>Ecdysozoa</taxon>
        <taxon>Arthropoda</taxon>
        <taxon>Hexapoda</taxon>
        <taxon>Insecta</taxon>
        <taxon>Pterygota</taxon>
        <taxon>Neoptera</taxon>
        <taxon>Endopterygota</taxon>
        <taxon>Coleoptera</taxon>
        <taxon>Polyphaga</taxon>
        <taxon>Cucujiformia</taxon>
        <taxon>Chrysomeloidea</taxon>
        <taxon>Cerambycidae</taxon>
        <taxon>Lamiinae</taxon>
        <taxon>Acanthocinini</taxon>
        <taxon>Exocentrus</taxon>
    </lineage>
</organism>
<evidence type="ECO:0000256" key="1">
    <source>
        <dbReference type="ARBA" id="ARBA00022722"/>
    </source>
</evidence>